<evidence type="ECO:0000313" key="2">
    <source>
        <dbReference type="EMBL" id="PWL04271.1"/>
    </source>
</evidence>
<organism evidence="2 3">
    <name type="scientific">Hallerella porci</name>
    <dbReference type="NCBI Taxonomy" id="1945871"/>
    <lineage>
        <taxon>Bacteria</taxon>
        <taxon>Pseudomonadati</taxon>
        <taxon>Fibrobacterota</taxon>
        <taxon>Fibrobacteria</taxon>
        <taxon>Fibrobacterales</taxon>
        <taxon>Fibrobacteraceae</taxon>
        <taxon>Hallerella</taxon>
    </lineage>
</organism>
<dbReference type="EMBL" id="QGHD01000001">
    <property type="protein sequence ID" value="PWL04271.1"/>
    <property type="molecule type" value="Genomic_DNA"/>
</dbReference>
<dbReference type="RefSeq" id="WP_106198114.1">
    <property type="nucleotide sequence ID" value="NZ_JAXEIU010000055.1"/>
</dbReference>
<accession>A0ABX5LPC8</accession>
<keyword evidence="1" id="KW-0812">Transmembrane</keyword>
<keyword evidence="1" id="KW-0472">Membrane</keyword>
<keyword evidence="1" id="KW-1133">Transmembrane helix</keyword>
<feature type="transmembrane region" description="Helical" evidence="1">
    <location>
        <begin position="42"/>
        <end position="62"/>
    </location>
</feature>
<protein>
    <submittedName>
        <fullName evidence="2">Uncharacterized protein</fullName>
    </submittedName>
</protein>
<evidence type="ECO:0000313" key="3">
    <source>
        <dbReference type="Proteomes" id="UP000245523"/>
    </source>
</evidence>
<gene>
    <name evidence="2" type="ORF">B0H50_101286</name>
</gene>
<sequence>MQEEIDFSKLTRLTPRKDSWDKVLARIQEKQESKRFLLFRKLSSAAIAASILLVAGACFIGMGSSNSSFESEFQTESYSWFSSLGSGESVSTFATAFDNYYPTGE</sequence>
<proteinExistence type="predicted"/>
<evidence type="ECO:0000256" key="1">
    <source>
        <dbReference type="SAM" id="Phobius"/>
    </source>
</evidence>
<keyword evidence="3" id="KW-1185">Reference proteome</keyword>
<comment type="caution">
    <text evidence="2">The sequence shown here is derived from an EMBL/GenBank/DDBJ whole genome shotgun (WGS) entry which is preliminary data.</text>
</comment>
<dbReference type="Proteomes" id="UP000245523">
    <property type="component" value="Unassembled WGS sequence"/>
</dbReference>
<reference evidence="2 3" key="1">
    <citation type="submission" date="2018-05" db="EMBL/GenBank/DDBJ databases">
        <title>Animal gut microbial communities from fecal samples from Wisconsin, USA.</title>
        <authorList>
            <person name="Neumann A."/>
        </authorList>
    </citation>
    <scope>NUCLEOTIDE SEQUENCE [LARGE SCALE GENOMIC DNA]</scope>
    <source>
        <strain evidence="2 3">UWS4</strain>
    </source>
</reference>
<name>A0ABX5LPC8_9BACT</name>